<comment type="caution">
    <text evidence="2">The sequence shown here is derived from an EMBL/GenBank/DDBJ whole genome shotgun (WGS) entry which is preliminary data.</text>
</comment>
<dbReference type="Pfam" id="PF13673">
    <property type="entry name" value="Acetyltransf_10"/>
    <property type="match status" value="1"/>
</dbReference>
<dbReference type="RefSeq" id="WP_271342357.1">
    <property type="nucleotide sequence ID" value="NZ_JAQKAB010000021.1"/>
</dbReference>
<sequence length="145" mass="16811">MNVKRIITERDLEKAFEIRIAVFVEEQGVPLSEELDQYDTLDEQCQHILVYYDDKPVGTGRVRWVEDIGKLERICLLKDYREFGLGKVIVKGLEDITRKKGLTKVKLHGQTQAKGFYEKLGYQTTSDVFFEEGIPHVLMTKELTT</sequence>
<keyword evidence="2" id="KW-0012">Acyltransferase</keyword>
<gene>
    <name evidence="2" type="ORF">PJ311_18725</name>
</gene>
<evidence type="ECO:0000259" key="1">
    <source>
        <dbReference type="PROSITE" id="PS51186"/>
    </source>
</evidence>
<keyword evidence="2" id="KW-0808">Transferase</keyword>
<dbReference type="PANTHER" id="PTHR13355:SF9">
    <property type="entry name" value="ACETYLTRANSFERASE BSU40680-RELATED"/>
    <property type="match status" value="1"/>
</dbReference>
<dbReference type="EC" id="2.3.1.-" evidence="2"/>
<dbReference type="PROSITE" id="PS51186">
    <property type="entry name" value="GNAT"/>
    <property type="match status" value="1"/>
</dbReference>
<reference evidence="2 3" key="1">
    <citation type="submission" date="2023-01" db="EMBL/GenBank/DDBJ databases">
        <title>Bacillus changyiensis sp. nov., isolated from a coastal deposit.</title>
        <authorList>
            <person name="Xiao G."/>
            <person name="Lai Q."/>
            <person name="Hu Z."/>
            <person name="Shao Z."/>
        </authorList>
    </citation>
    <scope>NUCLEOTIDE SEQUENCE [LARGE SCALE GENOMIC DNA]</scope>
    <source>
        <strain evidence="2 3">CLL-7-23</strain>
    </source>
</reference>
<evidence type="ECO:0000313" key="3">
    <source>
        <dbReference type="Proteomes" id="UP001211894"/>
    </source>
</evidence>
<dbReference type="Proteomes" id="UP001211894">
    <property type="component" value="Unassembled WGS sequence"/>
</dbReference>
<keyword evidence="3" id="KW-1185">Reference proteome</keyword>
<dbReference type="InterPro" id="IPR000182">
    <property type="entry name" value="GNAT_dom"/>
</dbReference>
<name>A0ABT4X8F6_9BACI</name>
<dbReference type="InterPro" id="IPR039143">
    <property type="entry name" value="GNPNAT1-like"/>
</dbReference>
<feature type="domain" description="N-acetyltransferase" evidence="1">
    <location>
        <begin position="2"/>
        <end position="144"/>
    </location>
</feature>
<dbReference type="GO" id="GO:0016746">
    <property type="term" value="F:acyltransferase activity"/>
    <property type="evidence" value="ECO:0007669"/>
    <property type="project" value="UniProtKB-KW"/>
</dbReference>
<evidence type="ECO:0000313" key="2">
    <source>
        <dbReference type="EMBL" id="MDA7028575.1"/>
    </source>
</evidence>
<proteinExistence type="predicted"/>
<dbReference type="SUPFAM" id="SSF55729">
    <property type="entry name" value="Acyl-CoA N-acyltransferases (Nat)"/>
    <property type="match status" value="1"/>
</dbReference>
<organism evidence="2 3">
    <name type="scientific">Bacillus changyiensis</name>
    <dbReference type="NCBI Taxonomy" id="3004103"/>
    <lineage>
        <taxon>Bacteria</taxon>
        <taxon>Bacillati</taxon>
        <taxon>Bacillota</taxon>
        <taxon>Bacilli</taxon>
        <taxon>Bacillales</taxon>
        <taxon>Bacillaceae</taxon>
        <taxon>Bacillus</taxon>
    </lineage>
</organism>
<dbReference type="CDD" id="cd04301">
    <property type="entry name" value="NAT_SF"/>
    <property type="match status" value="1"/>
</dbReference>
<dbReference type="EMBL" id="JAQKAB010000021">
    <property type="protein sequence ID" value="MDA7028575.1"/>
    <property type="molecule type" value="Genomic_DNA"/>
</dbReference>
<dbReference type="PANTHER" id="PTHR13355">
    <property type="entry name" value="GLUCOSAMINE 6-PHOSPHATE N-ACETYLTRANSFERASE"/>
    <property type="match status" value="1"/>
</dbReference>
<protein>
    <submittedName>
        <fullName evidence="2">GNAT family N-acetyltransferase</fullName>
        <ecNumber evidence="2">2.3.1.-</ecNumber>
    </submittedName>
</protein>
<dbReference type="Gene3D" id="3.40.630.30">
    <property type="match status" value="1"/>
</dbReference>
<accession>A0ABT4X8F6</accession>
<dbReference type="InterPro" id="IPR016181">
    <property type="entry name" value="Acyl_CoA_acyltransferase"/>
</dbReference>